<protein>
    <recommendedName>
        <fullName evidence="2">DUF6787 domain-containing protein</fullName>
    </recommendedName>
</protein>
<dbReference type="AlphaFoldDB" id="A0A381QA47"/>
<dbReference type="Pfam" id="PF20584">
    <property type="entry name" value="DUF6787"/>
    <property type="match status" value="1"/>
</dbReference>
<dbReference type="InterPro" id="IPR046714">
    <property type="entry name" value="DUF6787"/>
</dbReference>
<evidence type="ECO:0000313" key="3">
    <source>
        <dbReference type="EMBL" id="SUZ76201.1"/>
    </source>
</evidence>
<dbReference type="EMBL" id="UINC01001269">
    <property type="protein sequence ID" value="SUZ76201.1"/>
    <property type="molecule type" value="Genomic_DNA"/>
</dbReference>
<keyword evidence="1" id="KW-0812">Transmembrane</keyword>
<feature type="domain" description="DUF6787" evidence="2">
    <location>
        <begin position="19"/>
        <end position="87"/>
    </location>
</feature>
<evidence type="ECO:0000259" key="2">
    <source>
        <dbReference type="Pfam" id="PF20584"/>
    </source>
</evidence>
<accession>A0A381QA47</accession>
<proteinExistence type="predicted"/>
<organism evidence="3">
    <name type="scientific">marine metagenome</name>
    <dbReference type="NCBI Taxonomy" id="408172"/>
    <lineage>
        <taxon>unclassified sequences</taxon>
        <taxon>metagenomes</taxon>
        <taxon>ecological metagenomes</taxon>
    </lineage>
</organism>
<keyword evidence="1" id="KW-1133">Transmembrane helix</keyword>
<evidence type="ECO:0000256" key="1">
    <source>
        <dbReference type="SAM" id="Phobius"/>
    </source>
</evidence>
<reference evidence="3" key="1">
    <citation type="submission" date="2018-05" db="EMBL/GenBank/DDBJ databases">
        <authorList>
            <person name="Lanie J.A."/>
            <person name="Ng W.-L."/>
            <person name="Kazmierczak K.M."/>
            <person name="Andrzejewski T.M."/>
            <person name="Davidsen T.M."/>
            <person name="Wayne K.J."/>
            <person name="Tettelin H."/>
            <person name="Glass J.I."/>
            <person name="Rusch D."/>
            <person name="Podicherti R."/>
            <person name="Tsui H.-C.T."/>
            <person name="Winkler M.E."/>
        </authorList>
    </citation>
    <scope>NUCLEOTIDE SEQUENCE</scope>
</reference>
<keyword evidence="1" id="KW-0472">Membrane</keyword>
<gene>
    <name evidence="3" type="ORF">METZ01_LOCUS29055</name>
</gene>
<sequence>MFEKFKKKWKIETSFQLIIIFIVFAITGSVAAKMSDPITAYLNLDNLPGLFYWPIRILIVFPLYQILLVWFGFVFGVFVSIITFQKDKFIFNFFLKMSIVFSKKMIKFLSFGLFFNN</sequence>
<name>A0A381QA47_9ZZZZ</name>
<feature type="transmembrane region" description="Helical" evidence="1">
    <location>
        <begin position="55"/>
        <end position="81"/>
    </location>
</feature>